<dbReference type="SUPFAM" id="SSF56672">
    <property type="entry name" value="DNA/RNA polymerases"/>
    <property type="match status" value="1"/>
</dbReference>
<keyword evidence="2" id="KW-0808">Transferase</keyword>
<proteinExistence type="predicted"/>
<accession>A0ABQ5DKY1</accession>
<sequence length="388" mass="43738">MDTTLSRQNNAFKNELRNELTNDIKNMMSSCFQMNTASSSGSGSLPSNTVANTRGDLKSITTQNGISYDGPPIPPFLSSSQSGGTGNQVDDDAITLKLVKLQDTPTMIAESIVLRVAYLFSVFRAISSTSFTFSLLFEDVTSLLEVIEACLTNDSFHRGMLMTTLIGGRLSSLSNLSNFPIDLAKDQKIPSVALMDVFLRRRKLMDGVFMDDFSVFRDSFSSCLSYLDKMLKRCEDTNLVLNWEKCHFIEKEGIVPGHKISMFGIEVDRAKIDVIAKLLNPNYTVIAVSKDVHPKQKKKFFKDVRHYFWDDPYLFRICTDQVIRRCVHDQEAVDILMASHNRPTGGHHGANYTAKKVFDSGFYWPIIYRDAHDMVKSCYSCQRQGKIS</sequence>
<keyword evidence="2" id="KW-0548">Nucleotidyltransferase</keyword>
<dbReference type="PANTHER" id="PTHR37984:SF5">
    <property type="entry name" value="PROTEIN NYNRIN-LIKE"/>
    <property type="match status" value="1"/>
</dbReference>
<dbReference type="Gene3D" id="1.10.340.70">
    <property type="match status" value="1"/>
</dbReference>
<comment type="caution">
    <text evidence="2">The sequence shown here is derived from an EMBL/GenBank/DDBJ whole genome shotgun (WGS) entry which is preliminary data.</text>
</comment>
<evidence type="ECO:0000313" key="2">
    <source>
        <dbReference type="EMBL" id="GJT39017.1"/>
    </source>
</evidence>
<feature type="domain" description="Integrase zinc-binding" evidence="1">
    <location>
        <begin position="329"/>
        <end position="384"/>
    </location>
</feature>
<dbReference type="Proteomes" id="UP001151760">
    <property type="component" value="Unassembled WGS sequence"/>
</dbReference>
<reference evidence="2" key="2">
    <citation type="submission" date="2022-01" db="EMBL/GenBank/DDBJ databases">
        <authorList>
            <person name="Yamashiro T."/>
            <person name="Shiraishi A."/>
            <person name="Satake H."/>
            <person name="Nakayama K."/>
        </authorList>
    </citation>
    <scope>NUCLEOTIDE SEQUENCE</scope>
</reference>
<organism evidence="2 3">
    <name type="scientific">Tanacetum coccineum</name>
    <dbReference type="NCBI Taxonomy" id="301880"/>
    <lineage>
        <taxon>Eukaryota</taxon>
        <taxon>Viridiplantae</taxon>
        <taxon>Streptophyta</taxon>
        <taxon>Embryophyta</taxon>
        <taxon>Tracheophyta</taxon>
        <taxon>Spermatophyta</taxon>
        <taxon>Magnoliopsida</taxon>
        <taxon>eudicotyledons</taxon>
        <taxon>Gunneridae</taxon>
        <taxon>Pentapetalae</taxon>
        <taxon>asterids</taxon>
        <taxon>campanulids</taxon>
        <taxon>Asterales</taxon>
        <taxon>Asteraceae</taxon>
        <taxon>Asteroideae</taxon>
        <taxon>Anthemideae</taxon>
        <taxon>Anthemidinae</taxon>
        <taxon>Tanacetum</taxon>
    </lineage>
</organism>
<keyword evidence="2" id="KW-0695">RNA-directed DNA polymerase</keyword>
<protein>
    <submittedName>
        <fullName evidence="2">Reverse transcriptase domain-containing protein</fullName>
    </submittedName>
</protein>
<dbReference type="EMBL" id="BQNB010015352">
    <property type="protein sequence ID" value="GJT39017.1"/>
    <property type="molecule type" value="Genomic_DNA"/>
</dbReference>
<name>A0ABQ5DKY1_9ASTR</name>
<reference evidence="2" key="1">
    <citation type="journal article" date="2022" name="Int. J. Mol. Sci.">
        <title>Draft Genome of Tanacetum Coccineum: Genomic Comparison of Closely Related Tanacetum-Family Plants.</title>
        <authorList>
            <person name="Yamashiro T."/>
            <person name="Shiraishi A."/>
            <person name="Nakayama K."/>
            <person name="Satake H."/>
        </authorList>
    </citation>
    <scope>NUCLEOTIDE SEQUENCE</scope>
</reference>
<evidence type="ECO:0000313" key="3">
    <source>
        <dbReference type="Proteomes" id="UP001151760"/>
    </source>
</evidence>
<dbReference type="GO" id="GO:0003964">
    <property type="term" value="F:RNA-directed DNA polymerase activity"/>
    <property type="evidence" value="ECO:0007669"/>
    <property type="project" value="UniProtKB-KW"/>
</dbReference>
<dbReference type="InterPro" id="IPR050951">
    <property type="entry name" value="Retrovirus_Pol_polyprotein"/>
</dbReference>
<dbReference type="InterPro" id="IPR041588">
    <property type="entry name" value="Integrase_H2C2"/>
</dbReference>
<dbReference type="PANTHER" id="PTHR37984">
    <property type="entry name" value="PROTEIN CBG26694"/>
    <property type="match status" value="1"/>
</dbReference>
<dbReference type="InterPro" id="IPR043502">
    <property type="entry name" value="DNA/RNA_pol_sf"/>
</dbReference>
<gene>
    <name evidence="2" type="ORF">Tco_0938882</name>
</gene>
<evidence type="ECO:0000259" key="1">
    <source>
        <dbReference type="Pfam" id="PF17921"/>
    </source>
</evidence>
<keyword evidence="3" id="KW-1185">Reference proteome</keyword>
<dbReference type="InterPro" id="IPR043128">
    <property type="entry name" value="Rev_trsase/Diguanyl_cyclase"/>
</dbReference>
<dbReference type="Gene3D" id="3.30.70.270">
    <property type="match status" value="1"/>
</dbReference>
<dbReference type="Pfam" id="PF17921">
    <property type="entry name" value="Integrase_H2C2"/>
    <property type="match status" value="1"/>
</dbReference>